<gene>
    <name evidence="3" type="ORF">AA0113_g8142</name>
</gene>
<evidence type="ECO:0000256" key="1">
    <source>
        <dbReference type="SAM" id="MobiDB-lite"/>
    </source>
</evidence>
<proteinExistence type="predicted"/>
<accession>A0A4Q4RJV3</accession>
<feature type="region of interest" description="Disordered" evidence="1">
    <location>
        <begin position="282"/>
        <end position="313"/>
    </location>
</feature>
<evidence type="ECO:0000313" key="3">
    <source>
        <dbReference type="EMBL" id="RYO57141.1"/>
    </source>
</evidence>
<feature type="compositionally biased region" description="Basic and acidic residues" evidence="1">
    <location>
        <begin position="282"/>
        <end position="303"/>
    </location>
</feature>
<dbReference type="AlphaFoldDB" id="A0A4Q4RJV3"/>
<dbReference type="OrthoDB" id="3533395at2759"/>
<dbReference type="InterPro" id="IPR056026">
    <property type="entry name" value="DUF7607"/>
</dbReference>
<reference evidence="4" key="1">
    <citation type="journal article" date="2019" name="bioRxiv">
        <title>Genomics, evolutionary history and diagnostics of the Alternaria alternata species group including apple and Asian pear pathotypes.</title>
        <authorList>
            <person name="Armitage A.D."/>
            <person name="Cockerton H.M."/>
            <person name="Sreenivasaprasad S."/>
            <person name="Woodhall J.W."/>
            <person name="Lane C.R."/>
            <person name="Harrison R.J."/>
            <person name="Clarkson J.P."/>
        </authorList>
    </citation>
    <scope>NUCLEOTIDE SEQUENCE [LARGE SCALE GENOMIC DNA]</scope>
    <source>
        <strain evidence="4">RGR 97.0016</strain>
    </source>
</reference>
<dbReference type="EMBL" id="PEJP01000033">
    <property type="protein sequence ID" value="RYO57141.1"/>
    <property type="molecule type" value="Genomic_DNA"/>
</dbReference>
<feature type="domain" description="DUF7607" evidence="2">
    <location>
        <begin position="167"/>
        <end position="275"/>
    </location>
</feature>
<keyword evidence="4" id="KW-1185">Reference proteome</keyword>
<name>A0A4Q4RJV3_9PLEO</name>
<sequence length="549" mass="61905">MPASDPRLWTVDDLHTNALYRDAGYPDTQIPDAMALHTNSADNSPSVRRTGISEGVIITDEAGNKRRNITNLSTTPLSVLSGSQVSLNTATSGLLRQVDSNVNDYSDLLKWQNIAGGDQIVDLPDEDELEDEDDFGSMDVGEEDAQIHEGQHDDAVEETNKRTNVSQDEIVRMINERIEFYTNAWVPNKGVPSKERVDPKTVWNEAEAKGERERLAQHYETEYDYFSQRLNKLCDEIIKDPGSNAKQVRQQCSNLEGTVDCMELAAWLRDIYKLEPVHDGEEEHILDDQPKLRQDTSNHRGEPTSEVIDLGSPSCSSVIENGNALSFDNDTGTVANTTEDQFDNRVRSSMRDSVIADSVELVEYAQLGPFEPDGAFPTRTPVNHGDEPESASIATVRRWRWEDLVEHLDRKRVVSKVIQELKSNDREMIRGRVQNIGKTSLIREMRACVNMLCKGETKLQGVLPRDMPKILTFTTLFLSWWFCCNYPKGPEASSRDLGELRNFMDDGTAETGTFYNYVYTIMGTTFSEQALRHPDQPSQAEIIEISDDD</sequence>
<dbReference type="Proteomes" id="UP000293823">
    <property type="component" value="Unassembled WGS sequence"/>
</dbReference>
<evidence type="ECO:0000259" key="2">
    <source>
        <dbReference type="Pfam" id="PF24580"/>
    </source>
</evidence>
<protein>
    <recommendedName>
        <fullName evidence="2">DUF7607 domain-containing protein</fullName>
    </recommendedName>
</protein>
<organism evidence="3 4">
    <name type="scientific">Alternaria arborescens</name>
    <dbReference type="NCBI Taxonomy" id="156630"/>
    <lineage>
        <taxon>Eukaryota</taxon>
        <taxon>Fungi</taxon>
        <taxon>Dikarya</taxon>
        <taxon>Ascomycota</taxon>
        <taxon>Pezizomycotina</taxon>
        <taxon>Dothideomycetes</taxon>
        <taxon>Pleosporomycetidae</taxon>
        <taxon>Pleosporales</taxon>
        <taxon>Pleosporineae</taxon>
        <taxon>Pleosporaceae</taxon>
        <taxon>Alternaria</taxon>
        <taxon>Alternaria sect. Alternaria</taxon>
    </lineage>
</organism>
<comment type="caution">
    <text evidence="3">The sequence shown here is derived from an EMBL/GenBank/DDBJ whole genome shotgun (WGS) entry which is preliminary data.</text>
</comment>
<dbReference type="Pfam" id="PF24580">
    <property type="entry name" value="DUF7607"/>
    <property type="match status" value="1"/>
</dbReference>
<evidence type="ECO:0000313" key="4">
    <source>
        <dbReference type="Proteomes" id="UP000293823"/>
    </source>
</evidence>